<comment type="caution">
    <text evidence="3">The sequence shown here is derived from an EMBL/GenBank/DDBJ whole genome shotgun (WGS) entry which is preliminary data.</text>
</comment>
<evidence type="ECO:0000259" key="2">
    <source>
        <dbReference type="Pfam" id="PF20211"/>
    </source>
</evidence>
<organism evidence="3 4">
    <name type="scientific">Streptomyces smyrnaeus</name>
    <dbReference type="NCBI Taxonomy" id="1387713"/>
    <lineage>
        <taxon>Bacteria</taxon>
        <taxon>Bacillati</taxon>
        <taxon>Actinomycetota</taxon>
        <taxon>Actinomycetes</taxon>
        <taxon>Kitasatosporales</taxon>
        <taxon>Streptomycetaceae</taxon>
        <taxon>Streptomyces</taxon>
    </lineage>
</organism>
<name>A0ABS3Y3L3_9ACTN</name>
<dbReference type="Pfam" id="PF20211">
    <property type="entry name" value="DUF6571"/>
    <property type="match status" value="1"/>
</dbReference>
<protein>
    <recommendedName>
        <fullName evidence="2">DUF6571 domain-containing protein</fullName>
    </recommendedName>
</protein>
<sequence>MAISYEDIINADLGDLETAAKSWETMGKRFGTLGGHYRDHVRAAVDADSWQGKAAHKFGQWGRKTAEEYDQAKGEAHGVAALLRLAHATLTAHKKAVEAVRDDAQDEGLDVDSRGRCTMNLEKVEAKKGKKVADEYREDKQARAMAEENWNEAIKKAVRETQEADAALKEIFIADPKEPERGLPNGFNGAIGDEAVKKSAKRAAETYKDIRDGKNPSPEELREAGILARGLDDDPVFSRTLINSIGGPDGLIKTHNRLDDLAYADDTDRKKTFLSLDKGLAVNLASATKEPNTAFYKEFQAKMRDVGLKKYDMKLVAQDPGDAPGPGPVRGYQSLVSLMQRGDDDYGKQFLTDTADSIRVAEDEDQNGDPDVWDLQGNFDGKKYAHFANDPYDGILDVMSRQPDVATEYLDPGEPGEKGKNDNLAYLLNDRDWKTVDGGPVSPDGSDPDNETDRSREGFGRALEAASTGEQPRGDAKEPARLHATHTRAEARVMEEVIKQLAPGPNGEPVHDALRRPVANALADYAPDTHSSLHVADRTRDDLGVHGSESDARISIRADKLVQVMRGVSESPEAFATLYEAERGQGLQDLSNLPEGLGPESSEVKEAMKRAGAGLGAMEAIRSDFELDQGEDEMSKLDWKAKIAYHIVGGAVTPLGGGLGDPMQRLVDTMTWDKYNQDKSDVATATDQKLIEQWLSSDSQIRRLVDKWANHAGLDETDSAITVLKADSALDARDKAHHEVMKLLGRGEG</sequence>
<accession>A0ABS3Y3L3</accession>
<dbReference type="EMBL" id="JAFFZM010000020">
    <property type="protein sequence ID" value="MBO8202088.1"/>
    <property type="molecule type" value="Genomic_DNA"/>
</dbReference>
<gene>
    <name evidence="3" type="ORF">JW613_27890</name>
</gene>
<feature type="domain" description="DUF6571" evidence="2">
    <location>
        <begin position="343"/>
        <end position="678"/>
    </location>
</feature>
<evidence type="ECO:0000313" key="4">
    <source>
        <dbReference type="Proteomes" id="UP000721954"/>
    </source>
</evidence>
<feature type="region of interest" description="Disordered" evidence="1">
    <location>
        <begin position="433"/>
        <end position="456"/>
    </location>
</feature>
<evidence type="ECO:0000256" key="1">
    <source>
        <dbReference type="SAM" id="MobiDB-lite"/>
    </source>
</evidence>
<dbReference type="GeneID" id="96262450"/>
<dbReference type="InterPro" id="IPR046701">
    <property type="entry name" value="DUF6571"/>
</dbReference>
<reference evidence="3 4" key="1">
    <citation type="submission" date="2021-02" db="EMBL/GenBank/DDBJ databases">
        <title>Streptomyces spirodelae sp. nov., isolated from duckweed.</title>
        <authorList>
            <person name="Saimee Y."/>
            <person name="Duangmal K."/>
        </authorList>
    </citation>
    <scope>NUCLEOTIDE SEQUENCE [LARGE SCALE GENOMIC DNA]</scope>
    <source>
        <strain evidence="3 4">DSM 42105</strain>
    </source>
</reference>
<dbReference type="Proteomes" id="UP000721954">
    <property type="component" value="Unassembled WGS sequence"/>
</dbReference>
<proteinExistence type="predicted"/>
<keyword evidence="4" id="KW-1185">Reference proteome</keyword>
<dbReference type="RefSeq" id="WP_209213645.1">
    <property type="nucleotide sequence ID" value="NZ_JAFFZM010000020.1"/>
</dbReference>
<evidence type="ECO:0000313" key="3">
    <source>
        <dbReference type="EMBL" id="MBO8202088.1"/>
    </source>
</evidence>